<dbReference type="Pfam" id="PF01408">
    <property type="entry name" value="GFO_IDH_MocA"/>
    <property type="match status" value="1"/>
</dbReference>
<feature type="domain" description="Gfo/Idh/MocA-like oxidoreductase N-terminal" evidence="2">
    <location>
        <begin position="72"/>
        <end position="134"/>
    </location>
</feature>
<feature type="domain" description="Putative oxidoreductase C-terminal" evidence="3">
    <location>
        <begin position="155"/>
        <end position="432"/>
    </location>
</feature>
<keyword evidence="1" id="KW-0560">Oxidoreductase</keyword>
<organism evidence="4 5">
    <name type="scientific">Chitinophaga defluvii</name>
    <dbReference type="NCBI Taxonomy" id="3163343"/>
    <lineage>
        <taxon>Bacteria</taxon>
        <taxon>Pseudomonadati</taxon>
        <taxon>Bacteroidota</taxon>
        <taxon>Chitinophagia</taxon>
        <taxon>Chitinophagales</taxon>
        <taxon>Chitinophagaceae</taxon>
        <taxon>Chitinophaga</taxon>
    </lineage>
</organism>
<proteinExistence type="predicted"/>
<accession>A0ABV2T3H3</accession>
<reference evidence="4 5" key="1">
    <citation type="submission" date="2024-06" db="EMBL/GenBank/DDBJ databases">
        <title>Chitinophaga defluvii sp. nov., isolated from municipal sewage.</title>
        <authorList>
            <person name="Zhang L."/>
        </authorList>
    </citation>
    <scope>NUCLEOTIDE SEQUENCE [LARGE SCALE GENOMIC DNA]</scope>
    <source>
        <strain evidence="4 5">H8</strain>
    </source>
</reference>
<comment type="caution">
    <text evidence="4">The sequence shown here is derived from an EMBL/GenBank/DDBJ whole genome shotgun (WGS) entry which is preliminary data.</text>
</comment>
<evidence type="ECO:0000259" key="2">
    <source>
        <dbReference type="Pfam" id="PF01408"/>
    </source>
</evidence>
<dbReference type="Pfam" id="PF16490">
    <property type="entry name" value="Oxidoreduct_C"/>
    <property type="match status" value="1"/>
</dbReference>
<name>A0ABV2T3H3_9BACT</name>
<keyword evidence="5" id="KW-1185">Reference proteome</keyword>
<dbReference type="InterPro" id="IPR036291">
    <property type="entry name" value="NAD(P)-bd_dom_sf"/>
</dbReference>
<protein>
    <submittedName>
        <fullName evidence="4">Oxidoreductase C-terminal domain-containing protein</fullName>
    </submittedName>
</protein>
<dbReference type="Gene3D" id="3.40.50.720">
    <property type="entry name" value="NAD(P)-binding Rossmann-like Domain"/>
    <property type="match status" value="1"/>
</dbReference>
<dbReference type="EMBL" id="JBEXAC010000001">
    <property type="protein sequence ID" value="MET6997591.1"/>
    <property type="molecule type" value="Genomic_DNA"/>
</dbReference>
<dbReference type="Gene3D" id="3.30.360.10">
    <property type="entry name" value="Dihydrodipicolinate Reductase, domain 2"/>
    <property type="match status" value="1"/>
</dbReference>
<dbReference type="RefSeq" id="WP_354660226.1">
    <property type="nucleotide sequence ID" value="NZ_JBEXAC010000001.1"/>
</dbReference>
<dbReference type="InterPro" id="IPR050463">
    <property type="entry name" value="Gfo/Idh/MocA_oxidrdct_glycsds"/>
</dbReference>
<dbReference type="SUPFAM" id="SSF51735">
    <property type="entry name" value="NAD(P)-binding Rossmann-fold domains"/>
    <property type="match status" value="1"/>
</dbReference>
<evidence type="ECO:0000256" key="1">
    <source>
        <dbReference type="ARBA" id="ARBA00023002"/>
    </source>
</evidence>
<gene>
    <name evidence="4" type="ORF">ABR189_09440</name>
</gene>
<evidence type="ECO:0000313" key="4">
    <source>
        <dbReference type="EMBL" id="MET6997591.1"/>
    </source>
</evidence>
<dbReference type="InterPro" id="IPR000683">
    <property type="entry name" value="Gfo/Idh/MocA-like_OxRdtase_N"/>
</dbReference>
<dbReference type="PANTHER" id="PTHR43818:SF11">
    <property type="entry name" value="BCDNA.GH03377"/>
    <property type="match status" value="1"/>
</dbReference>
<dbReference type="InterPro" id="IPR032459">
    <property type="entry name" value="Oxidoreduct_C"/>
</dbReference>
<evidence type="ECO:0000313" key="5">
    <source>
        <dbReference type="Proteomes" id="UP001549749"/>
    </source>
</evidence>
<sequence length="436" mass="49050">MKDKTIPLQLVVLAPGHFHAALVQQEMYPGVDSIVQVYAPEGPEVQEYLRLVTGFNNRQHSPTRWVEQVYTGPGYLEKMVAGAPGRVVVIAGNNQLKSTYIRRSIAAGMHVLGDKPMAINAADFDSLKLAFEDARKNKVLLYDIMTERYNIMNILQQELLLRPEVFGVLEKGSLAAPAVVKKSVHHFRKTVAGKGLIRPAWYMDVAQQGEGIVDVTTHLVDLIQWTCFPGQVIDYHKDIKMVTARRWPTGMTLQQYEAITGEQHFPDYLRKDLDKDSVLQVYANGSFDYSIRGIHAQVAVSWAYEALEGGGDTHFSRIRGTKAALEIRQDAAQQYRPALYIVPVDDTPAYEKQLQEQVTLLADKYPGIQLKKVQEGWEVMIPDVYKPGHEALFSRVMKKYLAYIQAGHMPEWEVAGMLAKYYTTTQALALAKKSAP</sequence>
<dbReference type="PANTHER" id="PTHR43818">
    <property type="entry name" value="BCDNA.GH03377"/>
    <property type="match status" value="1"/>
</dbReference>
<evidence type="ECO:0000259" key="3">
    <source>
        <dbReference type="Pfam" id="PF16490"/>
    </source>
</evidence>
<dbReference type="Proteomes" id="UP001549749">
    <property type="component" value="Unassembled WGS sequence"/>
</dbReference>